<feature type="domain" description="PucR C-terminal helix-turn-helix" evidence="1">
    <location>
        <begin position="445"/>
        <end position="503"/>
    </location>
</feature>
<dbReference type="AlphaFoldDB" id="A0A1M6L1Q3"/>
<name>A0A1M6L1Q3_9FIRM</name>
<dbReference type="InterPro" id="IPR025736">
    <property type="entry name" value="PucR_C-HTH_dom"/>
</dbReference>
<dbReference type="EMBL" id="FQYT01000031">
    <property type="protein sequence ID" value="SHJ65195.1"/>
    <property type="molecule type" value="Genomic_DNA"/>
</dbReference>
<proteinExistence type="predicted"/>
<gene>
    <name evidence="2" type="ORF">SAMN02745691_02310</name>
</gene>
<keyword evidence="3" id="KW-1185">Reference proteome</keyword>
<dbReference type="Proteomes" id="UP000184342">
    <property type="component" value="Unassembled WGS sequence"/>
</dbReference>
<organism evidence="2 3">
    <name type="scientific">Parasporobacterium paucivorans DSM 15970</name>
    <dbReference type="NCBI Taxonomy" id="1122934"/>
    <lineage>
        <taxon>Bacteria</taxon>
        <taxon>Bacillati</taxon>
        <taxon>Bacillota</taxon>
        <taxon>Clostridia</taxon>
        <taxon>Lachnospirales</taxon>
        <taxon>Lachnospiraceae</taxon>
        <taxon>Parasporobacterium</taxon>
    </lineage>
</organism>
<evidence type="ECO:0000313" key="2">
    <source>
        <dbReference type="EMBL" id="SHJ65195.1"/>
    </source>
</evidence>
<dbReference type="Gene3D" id="1.10.10.2840">
    <property type="entry name" value="PucR C-terminal helix-turn-helix domain"/>
    <property type="match status" value="1"/>
</dbReference>
<reference evidence="2 3" key="1">
    <citation type="submission" date="2016-11" db="EMBL/GenBank/DDBJ databases">
        <authorList>
            <person name="Jaros S."/>
            <person name="Januszkiewicz K."/>
            <person name="Wedrychowicz H."/>
        </authorList>
    </citation>
    <scope>NUCLEOTIDE SEQUENCE [LARGE SCALE GENOMIC DNA]</scope>
    <source>
        <strain evidence="2 3">DSM 15970</strain>
    </source>
</reference>
<dbReference type="STRING" id="1122934.SAMN02745691_02310"/>
<dbReference type="PANTHER" id="PTHR33744">
    <property type="entry name" value="CARBOHYDRATE DIACID REGULATOR"/>
    <property type="match status" value="1"/>
</dbReference>
<evidence type="ECO:0000313" key="3">
    <source>
        <dbReference type="Proteomes" id="UP000184342"/>
    </source>
</evidence>
<evidence type="ECO:0000259" key="1">
    <source>
        <dbReference type="Pfam" id="PF13556"/>
    </source>
</evidence>
<dbReference type="Pfam" id="PF13556">
    <property type="entry name" value="HTH_30"/>
    <property type="match status" value="1"/>
</dbReference>
<sequence length="506" mass="58366">MIIKLSIQILAKRLEDAIEQRNINDIYDSLIYARPIFHTGEKTFNSNTLYMANAETLPAQAHFNEGSAILCIGTPPQVYFNCRLNLLIIGEEQDLFDINNKVHQIFDAFDLWDSGLKQSSGEWNPLQHMIDISEPVFGNGLSIMDSNYNIIAQTALNRTGYSGGLDEFGGISVDQVNSFKNDNAYAEIADEKEVFQFPADVLPFRCICKNIFLNEVFIFRIILSETTKSFDSSDASMFGHLASCLEDIPSRLSNSHPEESSVLASLFKNIAGGYSYNQSIFDKELNHLGWYHENTYRIMYIKPSSQDIYNMTMYYFCSKIMREYPQTFAFIDNSIIVVIVNISIIKISGDDFFAQFNYFIREGNFRVGFSNYFEGFKNLREYYIQARIALEIGLIQKPTVWTHTFADNMFLYMLNKITEELPADFLRSPVAARLQRYDEANQTEYLRTLTVYLGNHMNAAQSAKELFIHRATMLYRIDRIREIGKTDFKNPDELLHLQLSLRLDRN</sequence>
<dbReference type="InterPro" id="IPR051448">
    <property type="entry name" value="CdaR-like_regulators"/>
</dbReference>
<protein>
    <submittedName>
        <fullName evidence="2">PucR C-terminal helix-turn-helix domain-containing protein</fullName>
    </submittedName>
</protein>
<dbReference type="InterPro" id="IPR042070">
    <property type="entry name" value="PucR_C-HTH_sf"/>
</dbReference>
<accession>A0A1M6L1Q3</accession>